<comment type="function">
    <text evidence="1">Catalyzes the conversion of 2 pyruvate molecules into acetolactate in the first common step of the biosynthetic pathway of the branched-amino acids such as leucine, isoleucine, and valine.</text>
</comment>
<comment type="pathway">
    <text evidence="1">Amino-acid biosynthesis; L-valine biosynthesis; L-valine from pyruvate: step 1/4.</text>
</comment>
<evidence type="ECO:0000256" key="1">
    <source>
        <dbReference type="RuleBase" id="RU368092"/>
    </source>
</evidence>
<dbReference type="AlphaFoldDB" id="A0AAF0D1S5"/>
<dbReference type="Proteomes" id="UP000186851">
    <property type="component" value="Chromosome"/>
</dbReference>
<dbReference type="InterPro" id="IPR027271">
    <property type="entry name" value="Acetolactate_synth/TF_NikR_C"/>
</dbReference>
<comment type="similarity">
    <text evidence="1">Belongs to the acetolactate synthase small subunit family.</text>
</comment>
<dbReference type="EC" id="2.2.1.6" evidence="1"/>
<dbReference type="KEGG" id="oyw:OdinLCB4_006245"/>
<dbReference type="GO" id="GO:0005829">
    <property type="term" value="C:cytosol"/>
    <property type="evidence" value="ECO:0007669"/>
    <property type="project" value="TreeGrafter"/>
</dbReference>
<reference evidence="3" key="2">
    <citation type="journal article" date="2022" name="Nat. Microbiol.">
        <title>A closed Candidatus Odinarchaeum chromosome exposes Asgard archaeal viruses.</title>
        <authorList>
            <person name="Tamarit D."/>
            <person name="Caceres E.F."/>
            <person name="Krupovic M."/>
            <person name="Nijland R."/>
            <person name="Eme L."/>
            <person name="Robinson N.P."/>
            <person name="Ettema T.J.G."/>
        </authorList>
    </citation>
    <scope>NUCLEOTIDE SEQUENCE</scope>
    <source>
        <strain evidence="3">LCB_4</strain>
    </source>
</reference>
<dbReference type="PROSITE" id="PS51671">
    <property type="entry name" value="ACT"/>
    <property type="match status" value="1"/>
</dbReference>
<dbReference type="PANTHER" id="PTHR30239:SF0">
    <property type="entry name" value="ACETOLACTATE SYNTHASE SMALL SUBUNIT 1, CHLOROPLASTIC"/>
    <property type="match status" value="1"/>
</dbReference>
<dbReference type="Pfam" id="PF10369">
    <property type="entry name" value="ALS_ss_C"/>
    <property type="match status" value="1"/>
</dbReference>
<dbReference type="Gene3D" id="3.30.70.1150">
    <property type="entry name" value="ACT-like. Chain A, domain 2"/>
    <property type="match status" value="1"/>
</dbReference>
<dbReference type="InterPro" id="IPR019455">
    <property type="entry name" value="Acetolactate_synth_ssu_C"/>
</dbReference>
<comment type="pathway">
    <text evidence="1">Amino-acid biosynthesis; L-isoleucine biosynthesis; L-isoleucine from 2-oxobutanoate: step 1/4.</text>
</comment>
<dbReference type="InterPro" id="IPR002912">
    <property type="entry name" value="ACT_dom"/>
</dbReference>
<reference evidence="3" key="1">
    <citation type="journal article" date="2017" name="Nature">
        <title>Asgard archaea illuminate the origin of eukaryotic cellular complexity.</title>
        <authorList>
            <person name="Zaremba-Niedzwiedzka K."/>
            <person name="Caceres E.F."/>
            <person name="Saw J.H."/>
            <person name="Backstrom D."/>
            <person name="Juzokaite L."/>
            <person name="Vancaester E."/>
            <person name="Seitz K.W."/>
            <person name="Anantharaman K."/>
            <person name="Starnawski P."/>
            <person name="Kjeldsen K.U."/>
            <person name="Scott M.B."/>
            <person name="Nunoura T."/>
            <person name="Banfield J.F."/>
            <person name="Schramm A."/>
            <person name="Baker B.J."/>
            <person name="Spang A."/>
            <person name="Ettema T.J.G."/>
        </authorList>
    </citation>
    <scope>NUCLEOTIDE SEQUENCE</scope>
    <source>
        <strain evidence="3">LCB_4</strain>
    </source>
</reference>
<accession>A0AAF0D1S5</accession>
<evidence type="ECO:0000313" key="4">
    <source>
        <dbReference type="Proteomes" id="UP000186851"/>
    </source>
</evidence>
<gene>
    <name evidence="3" type="primary">ilvN</name>
    <name evidence="3" type="ORF">OdinLCB4_006245</name>
</gene>
<dbReference type="PANTHER" id="PTHR30239">
    <property type="entry name" value="ACETOLACTATE SYNTHASE SMALL SUBUNIT"/>
    <property type="match status" value="1"/>
</dbReference>
<dbReference type="GO" id="GO:0003984">
    <property type="term" value="F:acetolactate synthase activity"/>
    <property type="evidence" value="ECO:0007669"/>
    <property type="project" value="UniProtKB-UniRule"/>
</dbReference>
<dbReference type="InterPro" id="IPR054480">
    <property type="entry name" value="AHAS_small-like_ACT"/>
</dbReference>
<keyword evidence="1 3" id="KW-0808">Transferase</keyword>
<comment type="subunit">
    <text evidence="1">Dimer of large and small chains.</text>
</comment>
<keyword evidence="1" id="KW-0028">Amino-acid biosynthesis</keyword>
<dbReference type="EMBL" id="CP091871">
    <property type="protein sequence ID" value="WEU40067.1"/>
    <property type="molecule type" value="Genomic_DNA"/>
</dbReference>
<evidence type="ECO:0000259" key="2">
    <source>
        <dbReference type="PROSITE" id="PS51671"/>
    </source>
</evidence>
<evidence type="ECO:0000313" key="3">
    <source>
        <dbReference type="EMBL" id="WEU40067.1"/>
    </source>
</evidence>
<keyword evidence="1" id="KW-0100">Branched-chain amino acid biosynthesis</keyword>
<dbReference type="GO" id="GO:1990610">
    <property type="term" value="F:acetolactate synthase regulator activity"/>
    <property type="evidence" value="ECO:0007669"/>
    <property type="project" value="UniProtKB-UniRule"/>
</dbReference>
<dbReference type="GO" id="GO:0009099">
    <property type="term" value="P:L-valine biosynthetic process"/>
    <property type="evidence" value="ECO:0007669"/>
    <property type="project" value="UniProtKB-UniRule"/>
</dbReference>
<dbReference type="SUPFAM" id="SSF55021">
    <property type="entry name" value="ACT-like"/>
    <property type="match status" value="2"/>
</dbReference>
<sequence>MPEYIFSLIVDDEPGVMQRVVSIFSRRAVNISRISVGPSELSERTARIILTFEADAKKAKFMRNLLSRLISVKKITQLKREDAIIRELVIIKLKNHHENILEQIKQLTRESNVALVNYVKGYAIEISGPSEEIDHILNHIEQKYVTEIVRSGIIALKK</sequence>
<dbReference type="InterPro" id="IPR004789">
    <property type="entry name" value="Acetalactate_synth_ssu"/>
</dbReference>
<dbReference type="InterPro" id="IPR045865">
    <property type="entry name" value="ACT-like_dom_sf"/>
</dbReference>
<protein>
    <recommendedName>
        <fullName evidence="1">Acetolactate synthase small subunit</fullName>
        <shortName evidence="1">AHAS</shortName>
        <shortName evidence="1">ALS</shortName>
        <ecNumber evidence="1">2.2.1.6</ecNumber>
    </recommendedName>
    <alternativeName>
        <fullName evidence="1">Acetohydroxy-acid synthase small subunit</fullName>
    </alternativeName>
</protein>
<dbReference type="NCBIfam" id="TIGR00119">
    <property type="entry name" value="acolac_sm"/>
    <property type="match status" value="1"/>
</dbReference>
<organism evidence="3 4">
    <name type="scientific">Odinarchaeota yellowstonii (strain LCB_4)</name>
    <dbReference type="NCBI Taxonomy" id="1841599"/>
    <lineage>
        <taxon>Archaea</taxon>
        <taxon>Promethearchaeati</taxon>
        <taxon>Candidatus Odinarchaeota</taxon>
        <taxon>Candidatus Odinarchaeia</taxon>
        <taxon>Candidatus Odinarchaeales</taxon>
        <taxon>Candidatus Odinarchaeaceae</taxon>
        <taxon>Candidatus Odinarchaeum</taxon>
    </lineage>
</organism>
<name>A0AAF0D1S5_ODILC</name>
<dbReference type="Gene3D" id="3.30.70.260">
    <property type="match status" value="1"/>
</dbReference>
<dbReference type="Pfam" id="PF22629">
    <property type="entry name" value="ACT_AHAS_ss"/>
    <property type="match status" value="1"/>
</dbReference>
<comment type="catalytic activity">
    <reaction evidence="1">
        <text>2 pyruvate + H(+) = (2S)-2-acetolactate + CO2</text>
        <dbReference type="Rhea" id="RHEA:25249"/>
        <dbReference type="ChEBI" id="CHEBI:15361"/>
        <dbReference type="ChEBI" id="CHEBI:15378"/>
        <dbReference type="ChEBI" id="CHEBI:16526"/>
        <dbReference type="ChEBI" id="CHEBI:58476"/>
        <dbReference type="EC" id="2.2.1.6"/>
    </reaction>
</comment>
<dbReference type="GO" id="GO:0009097">
    <property type="term" value="P:isoleucine biosynthetic process"/>
    <property type="evidence" value="ECO:0007669"/>
    <property type="project" value="UniProtKB-UniRule"/>
</dbReference>
<proteinExistence type="inferred from homology"/>
<feature type="domain" description="ACT" evidence="2">
    <location>
        <begin position="5"/>
        <end position="83"/>
    </location>
</feature>